<dbReference type="GO" id="GO:0005829">
    <property type="term" value="C:cytosol"/>
    <property type="evidence" value="ECO:0007669"/>
    <property type="project" value="TreeGrafter"/>
</dbReference>
<evidence type="ECO:0000259" key="5">
    <source>
        <dbReference type="PROSITE" id="PS52004"/>
    </source>
</evidence>
<dbReference type="InterPro" id="IPR020841">
    <property type="entry name" value="PKS_Beta-ketoAc_synthase_dom"/>
</dbReference>
<dbReference type="PANTHER" id="PTHR11712:SF336">
    <property type="entry name" value="3-OXOACYL-[ACYL-CARRIER-PROTEIN] SYNTHASE, MITOCHONDRIAL"/>
    <property type="match status" value="1"/>
</dbReference>
<dbReference type="Pfam" id="PF02801">
    <property type="entry name" value="Ketoacyl-synt_C"/>
    <property type="match status" value="1"/>
</dbReference>
<dbReference type="SUPFAM" id="SSF53901">
    <property type="entry name" value="Thiolase-like"/>
    <property type="match status" value="2"/>
</dbReference>
<dbReference type="InterPro" id="IPR016039">
    <property type="entry name" value="Thiolase-like"/>
</dbReference>
<organism evidence="6 7">
    <name type="scientific">Yersinia pestis bv. Antiqua (strain Antiqua)</name>
    <dbReference type="NCBI Taxonomy" id="360102"/>
    <lineage>
        <taxon>Bacteria</taxon>
        <taxon>Pseudomonadati</taxon>
        <taxon>Pseudomonadota</taxon>
        <taxon>Gammaproteobacteria</taxon>
        <taxon>Enterobacterales</taxon>
        <taxon>Yersiniaceae</taxon>
        <taxon>Yersinia</taxon>
    </lineage>
</organism>
<reference evidence="6 7" key="1">
    <citation type="journal article" date="2006" name="J. Bacteriol.">
        <title>Complete genome sequence of Yersinia pestis strains Antiqua and Nepal516: evidence of gene reduction in an emerging pathogen.</title>
        <authorList>
            <person name="Chain P.S."/>
            <person name="Hu P."/>
            <person name="Malfatti S.A."/>
            <person name="Radnedge L."/>
            <person name="Larimer F."/>
            <person name="Vergez L.M."/>
            <person name="Worsham P."/>
            <person name="Chu M.C."/>
            <person name="Andersen G.L."/>
        </authorList>
    </citation>
    <scope>NUCLEOTIDE SEQUENCE [LARGE SCALE GENOMIC DNA]</scope>
    <source>
        <strain evidence="6 7">Antiqua</strain>
    </source>
</reference>
<dbReference type="SMART" id="SM00825">
    <property type="entry name" value="PKS_KS"/>
    <property type="match status" value="1"/>
</dbReference>
<dbReference type="GO" id="GO:0004315">
    <property type="term" value="F:3-oxoacyl-[acyl-carrier-protein] synthase activity"/>
    <property type="evidence" value="ECO:0007669"/>
    <property type="project" value="TreeGrafter"/>
</dbReference>
<dbReference type="CDD" id="cd00834">
    <property type="entry name" value="KAS_I_II"/>
    <property type="match status" value="1"/>
</dbReference>
<dbReference type="PATRIC" id="fig|360102.15.peg.3790"/>
<dbReference type="PROSITE" id="PS52004">
    <property type="entry name" value="KS3_2"/>
    <property type="match status" value="1"/>
</dbReference>
<dbReference type="Proteomes" id="UP000001971">
    <property type="component" value="Chromosome"/>
</dbReference>
<gene>
    <name evidence="6" type="ordered locus">YPA_0748</name>
</gene>
<dbReference type="GeneID" id="57977110"/>
<dbReference type="InterPro" id="IPR014031">
    <property type="entry name" value="Ketoacyl_synth_C"/>
</dbReference>
<dbReference type="GO" id="GO:0006633">
    <property type="term" value="P:fatty acid biosynthetic process"/>
    <property type="evidence" value="ECO:0007669"/>
    <property type="project" value="TreeGrafter"/>
</dbReference>
<feature type="domain" description="Ketosynthase family 3 (KS3)" evidence="5">
    <location>
        <begin position="3"/>
        <end position="424"/>
    </location>
</feature>
<protein>
    <submittedName>
        <fullName evidence="6">Putative beta-ketoacyl-(Acyl-carrier-protein) synthase</fullName>
    </submittedName>
</protein>
<evidence type="ECO:0000313" key="7">
    <source>
        <dbReference type="Proteomes" id="UP000001971"/>
    </source>
</evidence>
<proteinExistence type="inferred from homology"/>
<evidence type="ECO:0000256" key="3">
    <source>
        <dbReference type="ARBA" id="ARBA00022679"/>
    </source>
</evidence>
<dbReference type="KEGG" id="ypa:YPA_0748"/>
<dbReference type="RefSeq" id="WP_002213032.1">
    <property type="nucleotide sequence ID" value="NC_008150.1"/>
</dbReference>
<evidence type="ECO:0000256" key="1">
    <source>
        <dbReference type="ARBA" id="ARBA00005194"/>
    </source>
</evidence>
<keyword evidence="3 4" id="KW-0808">Transferase</keyword>
<evidence type="ECO:0000256" key="2">
    <source>
        <dbReference type="ARBA" id="ARBA00008467"/>
    </source>
</evidence>
<dbReference type="AlphaFoldDB" id="A0A0E1NQZ6"/>
<comment type="similarity">
    <text evidence="2 4">Belongs to the thiolase-like superfamily. Beta-ketoacyl-ACP synthases family.</text>
</comment>
<dbReference type="Pfam" id="PF00109">
    <property type="entry name" value="ketoacyl-synt"/>
    <property type="match status" value="1"/>
</dbReference>
<dbReference type="Gene3D" id="3.40.47.10">
    <property type="match status" value="2"/>
</dbReference>
<accession>A0A0E1NQZ6</accession>
<dbReference type="EMBL" id="CP000308">
    <property type="protein sequence ID" value="ABG12716.1"/>
    <property type="molecule type" value="Genomic_DNA"/>
</dbReference>
<dbReference type="InterPro" id="IPR000794">
    <property type="entry name" value="Beta-ketoacyl_synthase"/>
</dbReference>
<name>A0A0E1NQZ6_YERPA</name>
<dbReference type="InterPro" id="IPR014030">
    <property type="entry name" value="Ketoacyl_synth_N"/>
</dbReference>
<dbReference type="HOGENOM" id="CLU_000022_69_2_6"/>
<dbReference type="PANTHER" id="PTHR11712">
    <property type="entry name" value="POLYKETIDE SYNTHASE-RELATED"/>
    <property type="match status" value="1"/>
</dbReference>
<evidence type="ECO:0000256" key="4">
    <source>
        <dbReference type="RuleBase" id="RU003694"/>
    </source>
</evidence>
<sequence length="427" mass="46370" precursor="true">MSSDRIVITGVAINTPIGDTLDLVGNNLLSGKSAIGYWRNFDTSNIYSKIGGQIPEYDIEGKLHAFSNRIPDIVLSRAEKVFKQTTKGVQLSVLMAMEAWLDAGLFEHIIDPFDCGIICGGHNLSDKYLLDQQKIFSDEPEFIDAFSGLNSLDTDHSSSVAQVLNTKGFAYLVGGTCATGNIAIQTAINAIKVDKKQVVAVVCPMASFHPMMLHSLTILEAICYSQYQDTPTKASRPYDINRSGFLPSEGGAVLIFEQAEHAKNRGAKIYAELLGASVNSDANHLGDPSHEGQVRVIQDVLKKCNISPEQVDYVSAHATSTKLGDIVELKSIKRVFGSHAEKLIINAPKSLLGHTMWASGVVEAAIAIWQMRQGEFHQSHNIETLDPAVELNVCASGNVKKEVNIFLNNSFGMGGINSASLFSRYHG</sequence>
<evidence type="ECO:0000313" key="6">
    <source>
        <dbReference type="EMBL" id="ABG12716.1"/>
    </source>
</evidence>
<comment type="pathway">
    <text evidence="1">Lipid metabolism; fatty acid biosynthesis.</text>
</comment>